<feature type="transmembrane region" description="Helical" evidence="11">
    <location>
        <begin position="134"/>
        <end position="156"/>
    </location>
</feature>
<proteinExistence type="inferred from homology"/>
<feature type="transmembrane region" description="Helical" evidence="11">
    <location>
        <begin position="177"/>
        <end position="202"/>
    </location>
</feature>
<feature type="transmembrane region" description="Helical" evidence="11">
    <location>
        <begin position="38"/>
        <end position="59"/>
    </location>
</feature>
<evidence type="ECO:0000313" key="12">
    <source>
        <dbReference type="EMBL" id="MBR9971761.1"/>
    </source>
</evidence>
<evidence type="ECO:0000313" key="13">
    <source>
        <dbReference type="Proteomes" id="UP000680714"/>
    </source>
</evidence>
<evidence type="ECO:0000256" key="5">
    <source>
        <dbReference type="ARBA" id="ARBA00022692"/>
    </source>
</evidence>
<dbReference type="InterPro" id="IPR003445">
    <property type="entry name" value="Cat_transpt"/>
</dbReference>
<keyword evidence="5 11" id="KW-0812">Transmembrane</keyword>
<evidence type="ECO:0000256" key="11">
    <source>
        <dbReference type="SAM" id="Phobius"/>
    </source>
</evidence>
<keyword evidence="7 11" id="KW-1133">Transmembrane helix</keyword>
<keyword evidence="8 10" id="KW-0406">Ion transport</keyword>
<dbReference type="PANTHER" id="PTHR32024">
    <property type="entry name" value="TRK SYSTEM POTASSIUM UPTAKE PROTEIN TRKG-RELATED"/>
    <property type="match status" value="1"/>
</dbReference>
<evidence type="ECO:0000256" key="1">
    <source>
        <dbReference type="ARBA" id="ARBA00004651"/>
    </source>
</evidence>
<evidence type="ECO:0000256" key="8">
    <source>
        <dbReference type="ARBA" id="ARBA00023065"/>
    </source>
</evidence>
<evidence type="ECO:0000256" key="2">
    <source>
        <dbReference type="ARBA" id="ARBA00022448"/>
    </source>
</evidence>
<protein>
    <recommendedName>
        <fullName evidence="10">Trk system potassium uptake protein</fullName>
    </recommendedName>
</protein>
<feature type="transmembrane region" description="Helical" evidence="11">
    <location>
        <begin position="272"/>
        <end position="291"/>
    </location>
</feature>
<accession>A0ABS5IBV8</accession>
<keyword evidence="4 10" id="KW-0633">Potassium transport</keyword>
<evidence type="ECO:0000256" key="4">
    <source>
        <dbReference type="ARBA" id="ARBA00022538"/>
    </source>
</evidence>
<comment type="caution">
    <text evidence="12">The sequence shown here is derived from an EMBL/GenBank/DDBJ whole genome shotgun (WGS) entry which is preliminary data.</text>
</comment>
<reference evidence="12 13" key="1">
    <citation type="submission" date="2021-04" db="EMBL/GenBank/DDBJ databases">
        <title>Magnetospirillum sulfuroxidans sp. nov., a facultative chemolithoautotrophic sulfur-oxidizing alphaproteobacterium isolated from freshwater sediment and proposals for Paramagetospirillum gen. nov., and Magnetospirillaceae fam. nov.</title>
        <authorList>
            <person name="Koziaeva V."/>
            <person name="Geelhoed J.S."/>
            <person name="Sorokin D.Y."/>
            <person name="Grouzdev D.S."/>
        </authorList>
    </citation>
    <scope>NUCLEOTIDE SEQUENCE [LARGE SCALE GENOMIC DNA]</scope>
    <source>
        <strain evidence="12 13">J10</strain>
    </source>
</reference>
<keyword evidence="13" id="KW-1185">Reference proteome</keyword>
<feature type="transmembrane region" description="Helical" evidence="11">
    <location>
        <begin position="429"/>
        <end position="450"/>
    </location>
</feature>
<evidence type="ECO:0000256" key="6">
    <source>
        <dbReference type="ARBA" id="ARBA00022958"/>
    </source>
</evidence>
<keyword evidence="10" id="KW-0997">Cell inner membrane</keyword>
<dbReference type="PIRSF" id="PIRSF006247">
    <property type="entry name" value="TrkH"/>
    <property type="match status" value="1"/>
</dbReference>
<evidence type="ECO:0000256" key="9">
    <source>
        <dbReference type="ARBA" id="ARBA00023136"/>
    </source>
</evidence>
<feature type="transmembrane region" description="Helical" evidence="11">
    <location>
        <begin position="239"/>
        <end position="260"/>
    </location>
</feature>
<feature type="transmembrane region" description="Helical" evidence="11">
    <location>
        <begin position="323"/>
        <end position="341"/>
    </location>
</feature>
<dbReference type="EMBL" id="JAGTUF010000006">
    <property type="protein sequence ID" value="MBR9971761.1"/>
    <property type="molecule type" value="Genomic_DNA"/>
</dbReference>
<evidence type="ECO:0000256" key="7">
    <source>
        <dbReference type="ARBA" id="ARBA00022989"/>
    </source>
</evidence>
<organism evidence="12 13">
    <name type="scientific">Magnetospirillum sulfuroxidans</name>
    <dbReference type="NCBI Taxonomy" id="611300"/>
    <lineage>
        <taxon>Bacteria</taxon>
        <taxon>Pseudomonadati</taxon>
        <taxon>Pseudomonadota</taxon>
        <taxon>Alphaproteobacteria</taxon>
        <taxon>Rhodospirillales</taxon>
        <taxon>Rhodospirillaceae</taxon>
        <taxon>Magnetospirillum</taxon>
    </lineage>
</organism>
<feature type="transmembrane region" description="Helical" evidence="11">
    <location>
        <begin position="456"/>
        <end position="481"/>
    </location>
</feature>
<keyword evidence="9 10" id="KW-0472">Membrane</keyword>
<dbReference type="Proteomes" id="UP000680714">
    <property type="component" value="Unassembled WGS sequence"/>
</dbReference>
<feature type="transmembrane region" description="Helical" evidence="11">
    <location>
        <begin position="391"/>
        <end position="417"/>
    </location>
</feature>
<comment type="function">
    <text evidence="10">Low-affinity potassium transport system. Interacts with Trk system potassium uptake protein TrkA.</text>
</comment>
<keyword evidence="3 10" id="KW-1003">Cell membrane</keyword>
<dbReference type="RefSeq" id="WP_211547841.1">
    <property type="nucleotide sequence ID" value="NZ_JAGTUF010000006.1"/>
</dbReference>
<evidence type="ECO:0000256" key="3">
    <source>
        <dbReference type="ARBA" id="ARBA00022475"/>
    </source>
</evidence>
<gene>
    <name evidence="12" type="ORF">KEC16_08535</name>
</gene>
<comment type="subcellular location">
    <subcellularLocation>
        <location evidence="10">Cell inner membrane</location>
        <topology evidence="10">Multi-pass membrane protein</topology>
    </subcellularLocation>
    <subcellularLocation>
        <location evidence="1">Cell membrane</location>
        <topology evidence="1">Multi-pass membrane protein</topology>
    </subcellularLocation>
</comment>
<sequence length="483" mass="51207">MIDFRPVLHVIGWLLCLLASAMMLPAVADIMAGNGQWMNFIAAGGITVVAGLGLVLGTWSNQKKPLNIRQAYLAAGLGWLVPCLFAALPFALGNGGLSSVDAFFEATSGITTTGSTVLTGLEGMPPGLLLWRGLLQWLGGIGIIVMALAVLPVLNIGGMQMFRVEVLSSRDRAAPRAARIGSTLISVYVGLTALLAAALWAAGMGRFDAVIHAMSTIATGGFGNYDSSMAHFDSATMDLIVFIGMILGGMPFLLFFTLLQGDWRRVVRDQQLRWYLGLMALGSLAVTLWLIDTQDFGPWTALRHGAFTVVSVMTGTGLVTMDYSYWTGMPVAVLFFLTFVGGCAGSTAAGIKVFRFQLLFANAVVQVRQLLRPHAVMVPSFNAKPIPKDVLTSVMGFIFVYALAFATLSMMLALLGLDFVTALSASASAISNVGPGLGAVIGPGGSFATLPDLAKILLAGGMLFGRLEMFILLVVFVPSFWED</sequence>
<feature type="transmembrane region" description="Helical" evidence="11">
    <location>
        <begin position="71"/>
        <end position="92"/>
    </location>
</feature>
<comment type="similarity">
    <text evidence="10">Belongs to the TrkH potassium transport family.</text>
</comment>
<dbReference type="Pfam" id="PF02386">
    <property type="entry name" value="TrkH"/>
    <property type="match status" value="1"/>
</dbReference>
<dbReference type="InterPro" id="IPR004772">
    <property type="entry name" value="TrkH"/>
</dbReference>
<keyword evidence="6 10" id="KW-0630">Potassium</keyword>
<evidence type="ECO:0000256" key="10">
    <source>
        <dbReference type="PIRNR" id="PIRNR006247"/>
    </source>
</evidence>
<keyword evidence="2 10" id="KW-0813">Transport</keyword>
<dbReference type="PANTHER" id="PTHR32024:SF3">
    <property type="entry name" value="TRK SYSTEM POTASSIUM UPTAKE PROTEIN"/>
    <property type="match status" value="1"/>
</dbReference>
<name>A0ABS5IBV8_9PROT</name>